<dbReference type="NCBIfam" id="NF008132">
    <property type="entry name" value="PRK10880.1"/>
    <property type="match status" value="1"/>
</dbReference>
<dbReference type="RefSeq" id="WP_140601328.1">
    <property type="nucleotide sequence ID" value="NZ_SAWY01000003.1"/>
</dbReference>
<evidence type="ECO:0000256" key="7">
    <source>
        <dbReference type="ARBA" id="ARBA00022723"/>
    </source>
</evidence>
<dbReference type="CDD" id="cd03431">
    <property type="entry name" value="NUDIX_DNA_Glycosylase_C-MutY"/>
    <property type="match status" value="1"/>
</dbReference>
<dbReference type="AlphaFoldDB" id="A0A502L6H3"/>
<dbReference type="InterPro" id="IPR015797">
    <property type="entry name" value="NUDIX_hydrolase-like_dom_sf"/>
</dbReference>
<keyword evidence="7" id="KW-0479">Metal-binding</keyword>
<evidence type="ECO:0000256" key="3">
    <source>
        <dbReference type="ARBA" id="ARBA00008343"/>
    </source>
</evidence>
<evidence type="ECO:0000256" key="2">
    <source>
        <dbReference type="ARBA" id="ARBA00002933"/>
    </source>
</evidence>
<evidence type="ECO:0000256" key="13">
    <source>
        <dbReference type="ARBA" id="ARBA00023295"/>
    </source>
</evidence>
<dbReference type="InterPro" id="IPR023170">
    <property type="entry name" value="HhH_base_excis_C"/>
</dbReference>
<comment type="caution">
    <text evidence="16">The sequence shown here is derived from an EMBL/GenBank/DDBJ whole genome shotgun (WGS) entry which is preliminary data.</text>
</comment>
<dbReference type="EC" id="3.2.2.31" evidence="4 14"/>
<dbReference type="PANTHER" id="PTHR42944">
    <property type="entry name" value="ADENINE DNA GLYCOSYLASE"/>
    <property type="match status" value="1"/>
</dbReference>
<dbReference type="InterPro" id="IPR005760">
    <property type="entry name" value="A/G_AdeGlyc_MutY"/>
</dbReference>
<dbReference type="Gene3D" id="1.10.1670.10">
    <property type="entry name" value="Helix-hairpin-Helix base-excision DNA repair enzymes (C-terminal)"/>
    <property type="match status" value="1"/>
</dbReference>
<evidence type="ECO:0000256" key="6">
    <source>
        <dbReference type="ARBA" id="ARBA00022485"/>
    </source>
</evidence>
<dbReference type="GO" id="GO:0051539">
    <property type="term" value="F:4 iron, 4 sulfur cluster binding"/>
    <property type="evidence" value="ECO:0007669"/>
    <property type="project" value="UniProtKB-UniRule"/>
</dbReference>
<dbReference type="Proteomes" id="UP000315303">
    <property type="component" value="Unassembled WGS sequence"/>
</dbReference>
<keyword evidence="9" id="KW-0378">Hydrolase</keyword>
<dbReference type="InterPro" id="IPR003265">
    <property type="entry name" value="HhH-GPD_domain"/>
</dbReference>
<keyword evidence="12" id="KW-0234">DNA repair</keyword>
<dbReference type="FunFam" id="1.10.340.30:FF:000002">
    <property type="entry name" value="Adenine DNA glycosylase"/>
    <property type="match status" value="1"/>
</dbReference>
<dbReference type="GO" id="GO:0035485">
    <property type="term" value="F:adenine/guanine mispair binding"/>
    <property type="evidence" value="ECO:0007669"/>
    <property type="project" value="TreeGrafter"/>
</dbReference>
<protein>
    <recommendedName>
        <fullName evidence="5 14">Adenine DNA glycosylase</fullName>
        <ecNumber evidence="4 14">3.2.2.31</ecNumber>
    </recommendedName>
</protein>
<keyword evidence="10 14" id="KW-0408">Iron</keyword>
<dbReference type="PROSITE" id="PS01155">
    <property type="entry name" value="ENDONUCLEASE_III_2"/>
    <property type="match status" value="1"/>
</dbReference>
<dbReference type="EMBL" id="SAWY01000003">
    <property type="protein sequence ID" value="TPH18539.1"/>
    <property type="molecule type" value="Genomic_DNA"/>
</dbReference>
<evidence type="ECO:0000313" key="16">
    <source>
        <dbReference type="EMBL" id="TPH18539.1"/>
    </source>
</evidence>
<comment type="cofactor">
    <cofactor evidence="14">
        <name>[4Fe-4S] cluster</name>
        <dbReference type="ChEBI" id="CHEBI:49883"/>
    </cofactor>
    <text evidence="14">Binds 1 [4Fe-4S] cluster.</text>
</comment>
<dbReference type="InterPro" id="IPR000445">
    <property type="entry name" value="HhH_motif"/>
</dbReference>
<proteinExistence type="inferred from homology"/>
<keyword evidence="13 14" id="KW-0326">Glycosidase</keyword>
<dbReference type="InterPro" id="IPR029119">
    <property type="entry name" value="MutY_C"/>
</dbReference>
<organism evidence="16 17">
    <name type="scientific">Litorilituus lipolyticus</name>
    <dbReference type="NCBI Taxonomy" id="2491017"/>
    <lineage>
        <taxon>Bacteria</taxon>
        <taxon>Pseudomonadati</taxon>
        <taxon>Pseudomonadota</taxon>
        <taxon>Gammaproteobacteria</taxon>
        <taxon>Alteromonadales</taxon>
        <taxon>Colwelliaceae</taxon>
        <taxon>Litorilituus</taxon>
    </lineage>
</organism>
<dbReference type="InterPro" id="IPR004036">
    <property type="entry name" value="Endonuclease-III-like_CS2"/>
</dbReference>
<comment type="function">
    <text evidence="2">Adenine glycosylase active on G-A mispairs. MutY also corrects error-prone DNA synthesis past GO lesions which are due to the oxidatively damaged form of guanine: 7,8-dihydro-8-oxoguanine (8-oxo-dGTP).</text>
</comment>
<evidence type="ECO:0000256" key="4">
    <source>
        <dbReference type="ARBA" id="ARBA00012045"/>
    </source>
</evidence>
<accession>A0A502L6H3</accession>
<dbReference type="GO" id="GO:0006298">
    <property type="term" value="P:mismatch repair"/>
    <property type="evidence" value="ECO:0007669"/>
    <property type="project" value="TreeGrafter"/>
</dbReference>
<sequence length="362" mass="41017">MNESIKISKKSAQQFAENIVTWYHKQGRKHLPWQQQKTPYRVWISEIMLQQTQVATVIPYYERFMSSFPTINDLANADEDTVLHHWTGLGYYARARNLHKSAKIIATEFNGKFPSNIEQVIALPGIGRSTAGAILSLSLNQHHPILDGNVKRVLARSYLVEGYNGLSKFDKALWQLSEVLTPATETASFNQAMMDIGATVCTRSKPQCTLCPVERSCLAKASEQQSLFPQKKPKKKIPEKSTIMVIPRVVNETSNKVLMHKRPPTGIWGGLWCFYEISDKSELDTLLASLNLAGSTHQQLDEFRHTFSHFHLDITPLVIDCVETKSQEINEPSQQRWYDLSTNESVGLAASTEKLLKMISHF</sequence>
<dbReference type="GO" id="GO:0006284">
    <property type="term" value="P:base-excision repair"/>
    <property type="evidence" value="ECO:0007669"/>
    <property type="project" value="UniProtKB-UniRule"/>
</dbReference>
<evidence type="ECO:0000259" key="15">
    <source>
        <dbReference type="SMART" id="SM00478"/>
    </source>
</evidence>
<dbReference type="InterPro" id="IPR044298">
    <property type="entry name" value="MIG/MutY"/>
</dbReference>
<feature type="domain" description="HhH-GPD" evidence="15">
    <location>
        <begin position="48"/>
        <end position="199"/>
    </location>
</feature>
<dbReference type="GO" id="GO:0034039">
    <property type="term" value="F:8-oxo-7,8-dihydroguanine DNA N-glycosylase activity"/>
    <property type="evidence" value="ECO:0007669"/>
    <property type="project" value="TreeGrafter"/>
</dbReference>
<evidence type="ECO:0000256" key="9">
    <source>
        <dbReference type="ARBA" id="ARBA00022801"/>
    </source>
</evidence>
<name>A0A502L6H3_9GAMM</name>
<keyword evidence="11" id="KW-0411">Iron-sulfur</keyword>
<keyword evidence="17" id="KW-1185">Reference proteome</keyword>
<dbReference type="Pfam" id="PF00633">
    <property type="entry name" value="HHH"/>
    <property type="match status" value="1"/>
</dbReference>
<dbReference type="SUPFAM" id="SSF48150">
    <property type="entry name" value="DNA-glycosylase"/>
    <property type="match status" value="1"/>
</dbReference>
<evidence type="ECO:0000256" key="10">
    <source>
        <dbReference type="ARBA" id="ARBA00023004"/>
    </source>
</evidence>
<evidence type="ECO:0000256" key="1">
    <source>
        <dbReference type="ARBA" id="ARBA00000843"/>
    </source>
</evidence>
<gene>
    <name evidence="16" type="ORF">EPA86_01910</name>
</gene>
<evidence type="ECO:0000313" key="17">
    <source>
        <dbReference type="Proteomes" id="UP000315303"/>
    </source>
</evidence>
<comment type="similarity">
    <text evidence="3 14">Belongs to the Nth/MutY family.</text>
</comment>
<dbReference type="CDD" id="cd00056">
    <property type="entry name" value="ENDO3c"/>
    <property type="match status" value="1"/>
</dbReference>
<evidence type="ECO:0000256" key="14">
    <source>
        <dbReference type="RuleBase" id="RU365096"/>
    </source>
</evidence>
<keyword evidence="8 14" id="KW-0227">DNA damage</keyword>
<dbReference type="GO" id="GO:0046872">
    <property type="term" value="F:metal ion binding"/>
    <property type="evidence" value="ECO:0007669"/>
    <property type="project" value="UniProtKB-UniRule"/>
</dbReference>
<comment type="catalytic activity">
    <reaction evidence="1 14">
        <text>Hydrolyzes free adenine bases from 7,8-dihydro-8-oxoguanine:adenine mismatched double-stranded DNA, leaving an apurinic site.</text>
        <dbReference type="EC" id="3.2.2.31"/>
    </reaction>
</comment>
<evidence type="ECO:0000256" key="11">
    <source>
        <dbReference type="ARBA" id="ARBA00023014"/>
    </source>
</evidence>
<dbReference type="SUPFAM" id="SSF55811">
    <property type="entry name" value="Nudix"/>
    <property type="match status" value="1"/>
</dbReference>
<dbReference type="SMART" id="SM00478">
    <property type="entry name" value="ENDO3c"/>
    <property type="match status" value="1"/>
</dbReference>
<dbReference type="InterPro" id="IPR011257">
    <property type="entry name" value="DNA_glycosylase"/>
</dbReference>
<evidence type="ECO:0000256" key="5">
    <source>
        <dbReference type="ARBA" id="ARBA00022023"/>
    </source>
</evidence>
<dbReference type="Pfam" id="PF00730">
    <property type="entry name" value="HhH-GPD"/>
    <property type="match status" value="1"/>
</dbReference>
<dbReference type="Pfam" id="PF14815">
    <property type="entry name" value="NUDIX_4"/>
    <property type="match status" value="1"/>
</dbReference>
<dbReference type="OrthoDB" id="9802365at2"/>
<dbReference type="GO" id="GO:0000701">
    <property type="term" value="F:purine-specific mismatch base pair DNA N-glycosylase activity"/>
    <property type="evidence" value="ECO:0007669"/>
    <property type="project" value="UniProtKB-EC"/>
</dbReference>
<dbReference type="Gene3D" id="1.10.340.30">
    <property type="entry name" value="Hypothetical protein, domain 2"/>
    <property type="match status" value="1"/>
</dbReference>
<dbReference type="InterPro" id="IPR003651">
    <property type="entry name" value="Endonuclease3_FeS-loop_motif"/>
</dbReference>
<evidence type="ECO:0000256" key="8">
    <source>
        <dbReference type="ARBA" id="ARBA00022763"/>
    </source>
</evidence>
<evidence type="ECO:0000256" key="12">
    <source>
        <dbReference type="ARBA" id="ARBA00023204"/>
    </source>
</evidence>
<dbReference type="NCBIfam" id="TIGR01084">
    <property type="entry name" value="mutY"/>
    <property type="match status" value="1"/>
</dbReference>
<dbReference type="GO" id="GO:0032357">
    <property type="term" value="F:oxidized purine DNA binding"/>
    <property type="evidence" value="ECO:0007669"/>
    <property type="project" value="TreeGrafter"/>
</dbReference>
<dbReference type="Gene3D" id="3.90.79.10">
    <property type="entry name" value="Nucleoside Triphosphate Pyrophosphohydrolase"/>
    <property type="match status" value="1"/>
</dbReference>
<reference evidence="16 17" key="1">
    <citation type="submission" date="2019-01" db="EMBL/GenBank/DDBJ databases">
        <title>Litorilituus lipolytica sp. nov., isolated from intertidal sand of the Yellow Sea in China.</title>
        <authorList>
            <person name="Liu A."/>
        </authorList>
    </citation>
    <scope>NUCLEOTIDE SEQUENCE [LARGE SCALE GENOMIC DNA]</scope>
    <source>
        <strain evidence="16 17">RZ04</strain>
    </source>
</reference>
<keyword evidence="6" id="KW-0004">4Fe-4S</keyword>
<dbReference type="SMART" id="SM00525">
    <property type="entry name" value="FES"/>
    <property type="match status" value="1"/>
</dbReference>
<dbReference type="PANTHER" id="PTHR42944:SF1">
    <property type="entry name" value="ADENINE DNA GLYCOSYLASE"/>
    <property type="match status" value="1"/>
</dbReference>